<sequence>MAKVRKAGAFLLIAALLSGFAALLFWPLIGDCVSILRSGRGQARYEAAALSADGGVCAMGWNNGAWSAVFGDGNGTRSDLWRLDPNLLPDGRIAALYPDTRDLYLGLYEFDSNGGADLRIFRVSDEGKTVVQLLEKPCAGDTVPEQMESVRVSAFTKSDGVISFALMKGDTAEVYTCSGTQKGLTGGKTYSIPGVQTALVTADGSLIAGSGEKLYRDGELLQTRENQIMTDFTQAGTGFYYIDRAGLEVFYTDFTNPENFQSVLKPEKDGCDFNGVTTVSLGRDSELLLLLQGETLLLDNGSSMRDLSAMLYRSPLRCGLILGGIALAVLLVSFGIWYSVSELRSFQLPLLLRWGVLLAAACGLVTGGMLRCAVLPGQEALTVSQAEELMESVTSLALDHSRWNSDTLPGILARSLSAAGADYRDTAVSIYRQGSEKVWILQSSNAGEPPGARAELTEGFDRELALSAQRDGSAFEALPGTGGGRLCRCVYRSGSLLVVSIGRSALDAEAHFAYYRSAQSAWRLTVLLLALSFIMLAWISSCLRRLTDGMQRLAAGKTDRRVHLKTGDELEGMSNALSSLADTVEKIDGRQLELSLSYQRFVPKRILSLLGKESLTQVDKQTFASGRMTTMMIWFSLPPQLYEQSGRELFDNLNEVIERTASIVSGKGGTVFNFTYSGYDAVFEEGSAPAVSTAVAVQQELLAINREREAAGRPAIVLRIALDEGNIMIGIVGDDVQMEPVAISPSFSVEWKLISLCNSLEANILCTEAVAKSAQEYGVRYMGKSVGEKESVRIYEIFDGDPFEIRRLKEFTGKKFSEGVYALYSRDFAGAKKIFLDLMHQNTGDGGAKYYLYLADELEKRPDREIGLTGR</sequence>
<dbReference type="EMBL" id="VSSQ01001471">
    <property type="protein sequence ID" value="MPM08622.1"/>
    <property type="molecule type" value="Genomic_DNA"/>
</dbReference>
<protein>
    <recommendedName>
        <fullName evidence="2">HAMP domain-containing protein</fullName>
    </recommendedName>
</protein>
<dbReference type="InterPro" id="IPR029787">
    <property type="entry name" value="Nucleotide_cyclase"/>
</dbReference>
<accession>A0A644WXS4</accession>
<organism evidence="3">
    <name type="scientific">bioreactor metagenome</name>
    <dbReference type="NCBI Taxonomy" id="1076179"/>
    <lineage>
        <taxon>unclassified sequences</taxon>
        <taxon>metagenomes</taxon>
        <taxon>ecological metagenomes</taxon>
    </lineage>
</organism>
<evidence type="ECO:0000313" key="3">
    <source>
        <dbReference type="EMBL" id="MPM08622.1"/>
    </source>
</evidence>
<dbReference type="SUPFAM" id="SSF55073">
    <property type="entry name" value="Nucleotide cyclase"/>
    <property type="match status" value="1"/>
</dbReference>
<gene>
    <name evidence="3" type="ORF">SDC9_54936</name>
</gene>
<keyword evidence="1" id="KW-0472">Membrane</keyword>
<dbReference type="Gene3D" id="3.30.70.1230">
    <property type="entry name" value="Nucleotide cyclase"/>
    <property type="match status" value="1"/>
</dbReference>
<dbReference type="SMART" id="SM00304">
    <property type="entry name" value="HAMP"/>
    <property type="match status" value="1"/>
</dbReference>
<dbReference type="CDD" id="cd06225">
    <property type="entry name" value="HAMP"/>
    <property type="match status" value="1"/>
</dbReference>
<feature type="domain" description="HAMP" evidence="2">
    <location>
        <begin position="537"/>
        <end position="589"/>
    </location>
</feature>
<comment type="caution">
    <text evidence="3">The sequence shown here is derived from an EMBL/GenBank/DDBJ whole genome shotgun (WGS) entry which is preliminary data.</text>
</comment>
<dbReference type="PROSITE" id="PS50885">
    <property type="entry name" value="HAMP"/>
    <property type="match status" value="1"/>
</dbReference>
<dbReference type="AlphaFoldDB" id="A0A644WXS4"/>
<evidence type="ECO:0000259" key="2">
    <source>
        <dbReference type="PROSITE" id="PS50885"/>
    </source>
</evidence>
<dbReference type="GO" id="GO:0016020">
    <property type="term" value="C:membrane"/>
    <property type="evidence" value="ECO:0007669"/>
    <property type="project" value="InterPro"/>
</dbReference>
<dbReference type="GO" id="GO:0007165">
    <property type="term" value="P:signal transduction"/>
    <property type="evidence" value="ECO:0007669"/>
    <property type="project" value="InterPro"/>
</dbReference>
<dbReference type="Gene3D" id="6.10.340.10">
    <property type="match status" value="1"/>
</dbReference>
<name>A0A644WXS4_9ZZZZ</name>
<keyword evidence="1" id="KW-0812">Transmembrane</keyword>
<dbReference type="InterPro" id="IPR003660">
    <property type="entry name" value="HAMP_dom"/>
</dbReference>
<feature type="transmembrane region" description="Helical" evidence="1">
    <location>
        <begin position="350"/>
        <end position="370"/>
    </location>
</feature>
<proteinExistence type="predicted"/>
<evidence type="ECO:0000256" key="1">
    <source>
        <dbReference type="SAM" id="Phobius"/>
    </source>
</evidence>
<feature type="transmembrane region" description="Helical" evidence="1">
    <location>
        <begin position="521"/>
        <end position="543"/>
    </location>
</feature>
<keyword evidence="1" id="KW-1133">Transmembrane helix</keyword>
<feature type="transmembrane region" description="Helical" evidence="1">
    <location>
        <begin position="319"/>
        <end position="338"/>
    </location>
</feature>
<reference evidence="3" key="1">
    <citation type="submission" date="2019-08" db="EMBL/GenBank/DDBJ databases">
        <authorList>
            <person name="Kucharzyk K."/>
            <person name="Murdoch R.W."/>
            <person name="Higgins S."/>
            <person name="Loffler F."/>
        </authorList>
    </citation>
    <scope>NUCLEOTIDE SEQUENCE</scope>
</reference>